<dbReference type="GO" id="GO:0019915">
    <property type="term" value="P:lipid storage"/>
    <property type="evidence" value="ECO:0007669"/>
    <property type="project" value="InterPro"/>
</dbReference>
<comment type="similarity">
    <text evidence="2">Belongs to the AB hydrolase superfamily. LDAH family.</text>
</comment>
<dbReference type="PANTHER" id="PTHR13390:SF0">
    <property type="entry name" value="LIPID DROPLET-ASSOCIATED HYDROLASE"/>
    <property type="match status" value="1"/>
</dbReference>
<dbReference type="EMBL" id="JAEHOE010000048">
    <property type="protein sequence ID" value="KAG2492005.1"/>
    <property type="molecule type" value="Genomic_DNA"/>
</dbReference>
<reference evidence="5" key="1">
    <citation type="journal article" date="2020" name="bioRxiv">
        <title>Comparative genomics of Chlamydomonas.</title>
        <authorList>
            <person name="Craig R.J."/>
            <person name="Hasan A.R."/>
            <person name="Ness R.W."/>
            <person name="Keightley P.D."/>
        </authorList>
    </citation>
    <scope>NUCLEOTIDE SEQUENCE</scope>
    <source>
        <strain evidence="5">CCAP 11/70</strain>
    </source>
</reference>
<evidence type="ECO:0000256" key="1">
    <source>
        <dbReference type="ARBA" id="ARBA00004502"/>
    </source>
</evidence>
<gene>
    <name evidence="5" type="ORF">HYH03_009735</name>
</gene>
<sequence length="406" mass="41857">MAASSDAAVWTRYVDVGGVRSELWGLDASTSGPPALQVVVVPGNPGTAAFFRPFMSRLHAALGGRARVLALSQAGHDGGHHHEGRVWSLAEQVAHKVAFLRGHVLGPGRPPAVLVGHSIGAYMALKAVAHVEGLAGAEPHHTEEQASPPTDPAAEREPILSAAGDKGIGPGASVSGVAAVEAFAVGGPGEAAPAPGSSGGAARVVKVVAVFPFLEANTGGNWRQRALSALAEWHQELGWAVGALASLLPSSLLAGCIRLTGAADAETAALVASRLGRTTVHNALYLASTEFRDLTQPWDWAVTAALGPRLHVMGCEADTWLSREQWEDMCQRLPGLQATWHPDLRHDFCTCPRQSAAAADHIADLLRPCMEPAAERAAHAAPGLAPAGCATTGGEGGGGTVLRSRI</sequence>
<dbReference type="Gene3D" id="3.40.50.1820">
    <property type="entry name" value="alpha/beta hydrolase"/>
    <property type="match status" value="1"/>
</dbReference>
<keyword evidence="4" id="KW-0378">Hydrolase</keyword>
<evidence type="ECO:0000256" key="3">
    <source>
        <dbReference type="ARBA" id="ARBA00022677"/>
    </source>
</evidence>
<dbReference type="GO" id="GO:0016298">
    <property type="term" value="F:lipase activity"/>
    <property type="evidence" value="ECO:0007669"/>
    <property type="project" value="InterPro"/>
</dbReference>
<keyword evidence="6" id="KW-1185">Reference proteome</keyword>
<dbReference type="SUPFAM" id="SSF53474">
    <property type="entry name" value="alpha/beta-Hydrolases"/>
    <property type="match status" value="1"/>
</dbReference>
<proteinExistence type="inferred from homology"/>
<dbReference type="InterPro" id="IPR029058">
    <property type="entry name" value="AB_hydrolase_fold"/>
</dbReference>
<name>A0A835Y3T1_9CHLO</name>
<dbReference type="Proteomes" id="UP000612055">
    <property type="component" value="Unassembled WGS sequence"/>
</dbReference>
<evidence type="ECO:0000313" key="5">
    <source>
        <dbReference type="EMBL" id="KAG2492005.1"/>
    </source>
</evidence>
<comment type="caution">
    <text evidence="5">The sequence shown here is derived from an EMBL/GenBank/DDBJ whole genome shotgun (WGS) entry which is preliminary data.</text>
</comment>
<keyword evidence="3" id="KW-0551">Lipid droplet</keyword>
<evidence type="ECO:0008006" key="7">
    <source>
        <dbReference type="Google" id="ProtNLM"/>
    </source>
</evidence>
<dbReference type="PANTHER" id="PTHR13390">
    <property type="entry name" value="LIPASE"/>
    <property type="match status" value="1"/>
</dbReference>
<evidence type="ECO:0000313" key="6">
    <source>
        <dbReference type="Proteomes" id="UP000612055"/>
    </source>
</evidence>
<accession>A0A835Y3T1</accession>
<organism evidence="5 6">
    <name type="scientific">Edaphochlamys debaryana</name>
    <dbReference type="NCBI Taxonomy" id="47281"/>
    <lineage>
        <taxon>Eukaryota</taxon>
        <taxon>Viridiplantae</taxon>
        <taxon>Chlorophyta</taxon>
        <taxon>core chlorophytes</taxon>
        <taxon>Chlorophyceae</taxon>
        <taxon>CS clade</taxon>
        <taxon>Chlamydomonadales</taxon>
        <taxon>Chlamydomonadales incertae sedis</taxon>
        <taxon>Edaphochlamys</taxon>
    </lineage>
</organism>
<dbReference type="AlphaFoldDB" id="A0A835Y3T1"/>
<dbReference type="GO" id="GO:0005811">
    <property type="term" value="C:lipid droplet"/>
    <property type="evidence" value="ECO:0007669"/>
    <property type="project" value="UniProtKB-SubCell"/>
</dbReference>
<dbReference type="InterPro" id="IPR019363">
    <property type="entry name" value="LDAH"/>
</dbReference>
<evidence type="ECO:0000256" key="4">
    <source>
        <dbReference type="ARBA" id="ARBA00022801"/>
    </source>
</evidence>
<comment type="subcellular location">
    <subcellularLocation>
        <location evidence="1">Lipid droplet</location>
    </subcellularLocation>
</comment>
<protein>
    <recommendedName>
        <fullName evidence="7">AB hydrolase-1 domain-containing protein</fullName>
    </recommendedName>
</protein>
<dbReference type="Pfam" id="PF10230">
    <property type="entry name" value="LIDHydrolase"/>
    <property type="match status" value="2"/>
</dbReference>
<evidence type="ECO:0000256" key="2">
    <source>
        <dbReference type="ARBA" id="ARBA00008300"/>
    </source>
</evidence>
<dbReference type="OrthoDB" id="448051at2759"/>